<comment type="caution">
    <text evidence="3">The sequence shown here is derived from an EMBL/GenBank/DDBJ whole genome shotgun (WGS) entry which is preliminary data.</text>
</comment>
<dbReference type="InterPro" id="IPR000868">
    <property type="entry name" value="Isochorismatase-like_dom"/>
</dbReference>
<sequence>MADKQGAPQRRLQRPAIFVCDLQEKFRNAIWNFDKILLTSQKVLRAAQILDIPVYVTTQSRAKLGETVSELKPLVERATADVDKTYFSMWVPEISKHLQYSAPSEVVIVGIESHICITQTTLDLLANGHKVYVLADGVSSCNKEEIPIALDRLRREGAVVTTSESWMYECIGDASIGEFKEIIKLVKETTNDTKTALGAMLSRI</sequence>
<dbReference type="PANTHER" id="PTHR14119">
    <property type="entry name" value="HYDROLASE"/>
    <property type="match status" value="1"/>
</dbReference>
<feature type="domain" description="Isochorismatase-like" evidence="2">
    <location>
        <begin position="16"/>
        <end position="164"/>
    </location>
</feature>
<dbReference type="InterPro" id="IPR050993">
    <property type="entry name" value="Isochorismatase_domain"/>
</dbReference>
<protein>
    <submittedName>
        <fullName evidence="3">Isochorismatase</fullName>
    </submittedName>
</protein>
<dbReference type="Proteomes" id="UP000758603">
    <property type="component" value="Unassembled WGS sequence"/>
</dbReference>
<dbReference type="AlphaFoldDB" id="A0A9P8ZYD8"/>
<dbReference type="EMBL" id="JAGPXC010000004">
    <property type="protein sequence ID" value="KAH6653945.1"/>
    <property type="molecule type" value="Genomic_DNA"/>
</dbReference>
<dbReference type="SUPFAM" id="SSF52499">
    <property type="entry name" value="Isochorismatase-like hydrolases"/>
    <property type="match status" value="1"/>
</dbReference>
<dbReference type="RefSeq" id="XP_045958215.1">
    <property type="nucleotide sequence ID" value="XM_046107257.1"/>
</dbReference>
<evidence type="ECO:0000256" key="1">
    <source>
        <dbReference type="ARBA" id="ARBA00006336"/>
    </source>
</evidence>
<accession>A0A9P8ZYD8</accession>
<proteinExistence type="inferred from homology"/>
<evidence type="ECO:0000313" key="4">
    <source>
        <dbReference type="Proteomes" id="UP000758603"/>
    </source>
</evidence>
<evidence type="ECO:0000313" key="3">
    <source>
        <dbReference type="EMBL" id="KAH6653945.1"/>
    </source>
</evidence>
<dbReference type="InterPro" id="IPR036380">
    <property type="entry name" value="Isochorismatase-like_sf"/>
</dbReference>
<dbReference type="GeneID" id="70136148"/>
<dbReference type="OrthoDB" id="269496at2759"/>
<comment type="similarity">
    <text evidence="1">Belongs to the isochorismatase family.</text>
</comment>
<dbReference type="Gene3D" id="3.40.50.850">
    <property type="entry name" value="Isochorismatase-like"/>
    <property type="match status" value="1"/>
</dbReference>
<organism evidence="3 4">
    <name type="scientific">Truncatella angustata</name>
    <dbReference type="NCBI Taxonomy" id="152316"/>
    <lineage>
        <taxon>Eukaryota</taxon>
        <taxon>Fungi</taxon>
        <taxon>Dikarya</taxon>
        <taxon>Ascomycota</taxon>
        <taxon>Pezizomycotina</taxon>
        <taxon>Sordariomycetes</taxon>
        <taxon>Xylariomycetidae</taxon>
        <taxon>Amphisphaeriales</taxon>
        <taxon>Sporocadaceae</taxon>
        <taxon>Truncatella</taxon>
    </lineage>
</organism>
<dbReference type="PANTHER" id="PTHR14119:SF3">
    <property type="entry name" value="ISOCHORISMATASE DOMAIN-CONTAINING PROTEIN 2"/>
    <property type="match status" value="1"/>
</dbReference>
<evidence type="ECO:0000259" key="2">
    <source>
        <dbReference type="Pfam" id="PF00857"/>
    </source>
</evidence>
<dbReference type="Pfam" id="PF00857">
    <property type="entry name" value="Isochorismatase"/>
    <property type="match status" value="1"/>
</dbReference>
<gene>
    <name evidence="3" type="ORF">BKA67DRAFT_658285</name>
</gene>
<reference evidence="3" key="1">
    <citation type="journal article" date="2021" name="Nat. Commun.">
        <title>Genetic determinants of endophytism in the Arabidopsis root mycobiome.</title>
        <authorList>
            <person name="Mesny F."/>
            <person name="Miyauchi S."/>
            <person name="Thiergart T."/>
            <person name="Pickel B."/>
            <person name="Atanasova L."/>
            <person name="Karlsson M."/>
            <person name="Huettel B."/>
            <person name="Barry K.W."/>
            <person name="Haridas S."/>
            <person name="Chen C."/>
            <person name="Bauer D."/>
            <person name="Andreopoulos W."/>
            <person name="Pangilinan J."/>
            <person name="LaButti K."/>
            <person name="Riley R."/>
            <person name="Lipzen A."/>
            <person name="Clum A."/>
            <person name="Drula E."/>
            <person name="Henrissat B."/>
            <person name="Kohler A."/>
            <person name="Grigoriev I.V."/>
            <person name="Martin F.M."/>
            <person name="Hacquard S."/>
        </authorList>
    </citation>
    <scope>NUCLEOTIDE SEQUENCE</scope>
    <source>
        <strain evidence="3">MPI-SDFR-AT-0073</strain>
    </source>
</reference>
<keyword evidence="4" id="KW-1185">Reference proteome</keyword>
<name>A0A9P8ZYD8_9PEZI</name>